<dbReference type="OrthoDB" id="10007406at2759"/>
<reference evidence="1" key="1">
    <citation type="submission" date="2021-03" db="EMBL/GenBank/DDBJ databases">
        <title>Chromosome level genome of the anhydrobiotic midge Polypedilum vanderplanki.</title>
        <authorList>
            <person name="Yoshida Y."/>
            <person name="Kikawada T."/>
            <person name="Gusev O."/>
        </authorList>
    </citation>
    <scope>NUCLEOTIDE SEQUENCE</scope>
    <source>
        <strain evidence="1">NIAS01</strain>
        <tissue evidence="1">Whole body or cell culture</tissue>
    </source>
</reference>
<dbReference type="AlphaFoldDB" id="A0A9J6BL87"/>
<dbReference type="PANTHER" id="PTHR33960">
    <property type="entry name" value="SIMILAR TO KIAA0825 PROTEIN"/>
    <property type="match status" value="1"/>
</dbReference>
<accession>A0A9J6BL87</accession>
<organism evidence="1 2">
    <name type="scientific">Polypedilum vanderplanki</name>
    <name type="common">Sleeping chironomid midge</name>
    <dbReference type="NCBI Taxonomy" id="319348"/>
    <lineage>
        <taxon>Eukaryota</taxon>
        <taxon>Metazoa</taxon>
        <taxon>Ecdysozoa</taxon>
        <taxon>Arthropoda</taxon>
        <taxon>Hexapoda</taxon>
        <taxon>Insecta</taxon>
        <taxon>Pterygota</taxon>
        <taxon>Neoptera</taxon>
        <taxon>Endopterygota</taxon>
        <taxon>Diptera</taxon>
        <taxon>Nematocera</taxon>
        <taxon>Chironomoidea</taxon>
        <taxon>Chironomidae</taxon>
        <taxon>Chironominae</taxon>
        <taxon>Polypedilum</taxon>
        <taxon>Polypedilum</taxon>
    </lineage>
</organism>
<dbReference type="InterPro" id="IPR027993">
    <property type="entry name" value="DUF4495"/>
</dbReference>
<dbReference type="PANTHER" id="PTHR33960:SF1">
    <property type="entry name" value="SIMILAR TO KIAA0825 PROTEIN"/>
    <property type="match status" value="1"/>
</dbReference>
<dbReference type="Proteomes" id="UP001107558">
    <property type="component" value="Chromosome 3"/>
</dbReference>
<keyword evidence="2" id="KW-1185">Reference proteome</keyword>
<gene>
    <name evidence="1" type="ORF">PVAND_000889</name>
</gene>
<evidence type="ECO:0000313" key="2">
    <source>
        <dbReference type="Proteomes" id="UP001107558"/>
    </source>
</evidence>
<comment type="caution">
    <text evidence="1">The sequence shown here is derived from an EMBL/GenBank/DDBJ whole genome shotgun (WGS) entry which is preliminary data.</text>
</comment>
<sequence>MEVMEEGNLMDRIPILLQRDMEYYEQNQVVLQETICSGIVGGRLDFPRYASFASVKIVLWLEDEYFAAYSRHSGLLDLSEINDDGDDRDDEANLTGCGGIVKSSDPEKFVSLTTKTVDCLLEHIHVLSQEALDHADLSVLTATIGAAALIKNSLYVYLQNVTQTICPPKGDDKGGSLKLSYKQFSEMTEALAERLLDLHCRLLTLYLLQDSDCLNWESNQSFFESERGSYTIQMWWLYMKGTRQDLWNSVPPSMAQRVFAGMLNETLTILTVRYTQTIPSKARSQLLLVDISNILLCVAELLPSICEHGEAYIGLNITNQSKIVRDVHAKCHELFCCLLLRGAPLGILYKLLKKGTQSVGMFQPRKGYPSPWLIFAWPQMFPPNLNGHLATKVSEFGTFAALTIELKVLLASPQANWPLLIKVLLMRDAHLSQIIFHHLMKFLPACDEFVDSLTQPCMNQEGLKTKCDGFLCGKECKDIAEWAATQKDPYRQTNYQTILALSYIVIMTGKVSDINRTLISALDKSQIKNWADCLDRRQVWNQKRPPWLEAIIHLVYPILDPIAHMLISAMQTGASNYQAMALAITCFSEMWDAIPDCLYTVIMCIVEIIPAQIKPLGDSVLIQILFCALYTKLLECAALEETSENDVPILMSEGDPNVVVRSKRTICQILAECICAIDEDNKHTELLNALINQSVQSQKRNRTLDSDLEMSASKEDLDAQGGAHEARHDEEYDVENADYISEILASDVLTTSVGKQSVKMMYKYIKFNVEFLLQQLNVSDVEPDPNDQYPGQKISEEKPNLLNLMFHIGHQPFDQLLTGKLNVDYMNWIQTPMSLTPERAWLQVSQRYEFQDNIELSAHEQLMVQSVISQLKK</sequence>
<evidence type="ECO:0000313" key="1">
    <source>
        <dbReference type="EMBL" id="KAG5670641.1"/>
    </source>
</evidence>
<name>A0A9J6BL87_POLVA</name>
<dbReference type="Pfam" id="PF14906">
    <property type="entry name" value="DUF4495"/>
    <property type="match status" value="1"/>
</dbReference>
<protein>
    <submittedName>
        <fullName evidence="1">Uncharacterized protein</fullName>
    </submittedName>
</protein>
<dbReference type="EMBL" id="JADBJN010000003">
    <property type="protein sequence ID" value="KAG5670641.1"/>
    <property type="molecule type" value="Genomic_DNA"/>
</dbReference>
<proteinExistence type="predicted"/>